<sequence length="144" mass="17127">MFEYIQKHLKEKGQFYKILDVFYEIQLKQKQIISGMQSSHPAGAQLQQQLEILQKGFEQLVQRVPETIHLSCLSQNSKDVNRYTDCMMKRSKRVDKEMRQFDFKMIFMGNQFEKCIQSGDTDKCVESAKIDVQRYINEFQKNIN</sequence>
<dbReference type="EMBL" id="CAJJDO010000086">
    <property type="protein sequence ID" value="CAD8185919.1"/>
    <property type="molecule type" value="Genomic_DNA"/>
</dbReference>
<accession>A0A8S1WCW8</accession>
<comment type="caution">
    <text evidence="1">The sequence shown here is derived from an EMBL/GenBank/DDBJ whole genome shotgun (WGS) entry which is preliminary data.</text>
</comment>
<proteinExistence type="predicted"/>
<evidence type="ECO:0000313" key="2">
    <source>
        <dbReference type="Proteomes" id="UP000689195"/>
    </source>
</evidence>
<evidence type="ECO:0000313" key="1">
    <source>
        <dbReference type="EMBL" id="CAD8185919.1"/>
    </source>
</evidence>
<keyword evidence="2" id="KW-1185">Reference proteome</keyword>
<dbReference type="AlphaFoldDB" id="A0A8S1WCW8"/>
<protein>
    <submittedName>
        <fullName evidence="1">Uncharacterized protein</fullName>
    </submittedName>
</protein>
<gene>
    <name evidence="1" type="ORF">PPENT_87.1.T0860067</name>
</gene>
<reference evidence="1" key="1">
    <citation type="submission" date="2021-01" db="EMBL/GenBank/DDBJ databases">
        <authorList>
            <consortium name="Genoscope - CEA"/>
            <person name="William W."/>
        </authorList>
    </citation>
    <scope>NUCLEOTIDE SEQUENCE</scope>
</reference>
<dbReference type="Proteomes" id="UP000689195">
    <property type="component" value="Unassembled WGS sequence"/>
</dbReference>
<organism evidence="1 2">
    <name type="scientific">Paramecium pentaurelia</name>
    <dbReference type="NCBI Taxonomy" id="43138"/>
    <lineage>
        <taxon>Eukaryota</taxon>
        <taxon>Sar</taxon>
        <taxon>Alveolata</taxon>
        <taxon>Ciliophora</taxon>
        <taxon>Intramacronucleata</taxon>
        <taxon>Oligohymenophorea</taxon>
        <taxon>Peniculida</taxon>
        <taxon>Parameciidae</taxon>
        <taxon>Paramecium</taxon>
    </lineage>
</organism>
<name>A0A8S1WCW8_9CILI</name>